<accession>A0A4P8JWP1</accession>
<organism evidence="1 2">
    <name type="scientific">Haloarcula marismortui (strain ATCC 43049 / DSM 3752 / JCM 8966 / VKM B-1809)</name>
    <name type="common">Halobacterium marismortui</name>
    <dbReference type="NCBI Taxonomy" id="272569"/>
    <lineage>
        <taxon>Archaea</taxon>
        <taxon>Methanobacteriati</taxon>
        <taxon>Methanobacteriota</taxon>
        <taxon>Stenosarchaea group</taxon>
        <taxon>Halobacteria</taxon>
        <taxon>Halobacteriales</taxon>
        <taxon>Haloarculaceae</taxon>
        <taxon>Haloarcula</taxon>
    </lineage>
</organism>
<dbReference type="PANTHER" id="PTHR38733:SF1">
    <property type="entry name" value="TYPE IV METHYL-DIRECTED RESTRICTION ENZYME ECOKMCRBC"/>
    <property type="match status" value="1"/>
</dbReference>
<reference evidence="1 2" key="1">
    <citation type="submission" date="2019-04" db="EMBL/GenBank/DDBJ databases">
        <title>Methylomes of two halophilic Archaea, Haloarcula marismortui and Haloferax mediterranei.</title>
        <authorList>
            <person name="DasSarma S."/>
            <person name="DasSarma P."/>
            <person name="DasSarma S."/>
            <person name="Fomenkov A."/>
            <person name="Vincze T."/>
            <person name="Anton B.P."/>
            <person name="Roberts R.J."/>
        </authorList>
    </citation>
    <scope>NUCLEOTIDE SEQUENCE [LARGE SCALE GENOMIC DNA]</scope>
    <source>
        <strain evidence="1 2">ATCC 43049</strain>
    </source>
</reference>
<evidence type="ECO:0000313" key="1">
    <source>
        <dbReference type="EMBL" id="QCP91913.1"/>
    </source>
</evidence>
<dbReference type="REBASE" id="314729">
    <property type="entry name" value="Hma43049McrBCP"/>
</dbReference>
<protein>
    <recommendedName>
        <fullName evidence="3">Restriction endonuclease</fullName>
    </recommendedName>
</protein>
<dbReference type="EMBL" id="CP039138">
    <property type="protein sequence ID" value="QCP91913.1"/>
    <property type="molecule type" value="Genomic_DNA"/>
</dbReference>
<dbReference type="AlphaFoldDB" id="A0A4P8JWP1"/>
<evidence type="ECO:0008006" key="3">
    <source>
        <dbReference type="Google" id="ProtNLM"/>
    </source>
</evidence>
<gene>
    <name evidence="1" type="ORF">E6P14_14000</name>
</gene>
<evidence type="ECO:0000313" key="2">
    <source>
        <dbReference type="Proteomes" id="UP000298722"/>
    </source>
</evidence>
<sequence length="212" mass="23887">MSFRPVQPAELGNIEVTRLNEYYADILRLVEPVLRNLHVDNLEIGHRQSFSLLVNMNTVYERVIERAVKSVAESHDRWEATGQAHTTNLISGTPTVNMYPDFAVSNVETETDDGDETVVVGDAKWKTGSVSNDDIYQLTSYVLARKAPGIVFYPAQDGAAEREYQIKNEWELKIVELPTEDYSASFESFVDTIETAVEDAIIETIDSRDAHD</sequence>
<dbReference type="PANTHER" id="PTHR38733">
    <property type="entry name" value="PROTEIN MCRC"/>
    <property type="match status" value="1"/>
</dbReference>
<proteinExistence type="predicted"/>
<dbReference type="Proteomes" id="UP000298722">
    <property type="component" value="Chromosome"/>
</dbReference>
<dbReference type="InterPro" id="IPR019292">
    <property type="entry name" value="McrC"/>
</dbReference>
<name>A0A4P8JWP1_HALMA</name>
<dbReference type="Pfam" id="PF10117">
    <property type="entry name" value="McrBC"/>
    <property type="match status" value="1"/>
</dbReference>